<comment type="similarity">
    <text evidence="14">Belongs to the phospholipase A2 family.</text>
</comment>
<keyword evidence="6" id="KW-0378">Hydrolase</keyword>
<keyword evidence="4 15" id="KW-0964">Secreted</keyword>
<feature type="disulfide bond" evidence="13">
    <location>
        <begin position="57"/>
        <end position="73"/>
    </location>
</feature>
<dbReference type="AlphaFoldDB" id="U3EPG6"/>
<keyword evidence="8" id="KW-0442">Lipid degradation</keyword>
<evidence type="ECO:0000256" key="10">
    <source>
        <dbReference type="ARBA" id="ARBA00023157"/>
    </source>
</evidence>
<dbReference type="GO" id="GO:0016042">
    <property type="term" value="P:lipid catabolic process"/>
    <property type="evidence" value="ECO:0007669"/>
    <property type="project" value="UniProtKB-KW"/>
</dbReference>
<evidence type="ECO:0000256" key="13">
    <source>
        <dbReference type="PIRSR" id="PIRSR601211-3"/>
    </source>
</evidence>
<evidence type="ECO:0000256" key="5">
    <source>
        <dbReference type="ARBA" id="ARBA00022723"/>
    </source>
</evidence>
<dbReference type="InterPro" id="IPR033112">
    <property type="entry name" value="PLA2_Asp_AS"/>
</dbReference>
<dbReference type="Pfam" id="PF00068">
    <property type="entry name" value="Phospholip_A2_1"/>
    <property type="match status" value="1"/>
</dbReference>
<feature type="disulfide bond" evidence="13">
    <location>
        <begin position="72"/>
        <end position="128"/>
    </location>
</feature>
<evidence type="ECO:0000256" key="15">
    <source>
        <dbReference type="RuleBase" id="RU361236"/>
    </source>
</evidence>
<feature type="binding site" evidence="12">
    <location>
        <position position="56"/>
    </location>
    <ligand>
        <name>Ca(2+)</name>
        <dbReference type="ChEBI" id="CHEBI:29108"/>
    </ligand>
</feature>
<dbReference type="Gene3D" id="1.20.90.10">
    <property type="entry name" value="Phospholipase A2 domain"/>
    <property type="match status" value="1"/>
</dbReference>
<organism evidence="17">
    <name type="scientific">Micrurus fulvius</name>
    <name type="common">Eastern coral snake</name>
    <name type="synonym">Coluber fulvius</name>
    <dbReference type="NCBI Taxonomy" id="8637"/>
    <lineage>
        <taxon>Eukaryota</taxon>
        <taxon>Metazoa</taxon>
        <taxon>Chordata</taxon>
        <taxon>Craniata</taxon>
        <taxon>Vertebrata</taxon>
        <taxon>Euteleostomi</taxon>
        <taxon>Lepidosauria</taxon>
        <taxon>Squamata</taxon>
        <taxon>Bifurcata</taxon>
        <taxon>Unidentata</taxon>
        <taxon>Episquamata</taxon>
        <taxon>Toxicofera</taxon>
        <taxon>Serpentes</taxon>
        <taxon>Colubroidea</taxon>
        <taxon>Elapidae</taxon>
        <taxon>Elapinae</taxon>
        <taxon>Micrurus</taxon>
    </lineage>
</organism>
<evidence type="ECO:0000256" key="4">
    <source>
        <dbReference type="ARBA" id="ARBA00022525"/>
    </source>
</evidence>
<feature type="disulfide bond" evidence="13">
    <location>
        <begin position="79"/>
        <end position="121"/>
    </location>
</feature>
<feature type="disulfide bond" evidence="13">
    <location>
        <begin position="107"/>
        <end position="119"/>
    </location>
</feature>
<feature type="binding site" evidence="12">
    <location>
        <position position="77"/>
    </location>
    <ligand>
        <name>Ca(2+)</name>
        <dbReference type="ChEBI" id="CHEBI:29108"/>
    </ligand>
</feature>
<evidence type="ECO:0000256" key="9">
    <source>
        <dbReference type="ARBA" id="ARBA00023098"/>
    </source>
</evidence>
<feature type="binding site" evidence="12">
    <location>
        <position position="60"/>
    </location>
    <ligand>
        <name>Ca(2+)</name>
        <dbReference type="ChEBI" id="CHEBI:29108"/>
    </ligand>
</feature>
<feature type="chain" id="PRO_5001391256" description="phospholipase A2" evidence="15">
    <location>
        <begin position="23"/>
        <end position="147"/>
    </location>
</feature>
<evidence type="ECO:0000256" key="8">
    <source>
        <dbReference type="ARBA" id="ARBA00022963"/>
    </source>
</evidence>
<keyword evidence="5 12" id="KW-0479">Metal-binding</keyword>
<keyword evidence="9" id="KW-0443">Lipid metabolism</keyword>
<dbReference type="PROSITE" id="PS00119">
    <property type="entry name" value="PA2_ASP"/>
    <property type="match status" value="1"/>
</dbReference>
<evidence type="ECO:0000256" key="2">
    <source>
        <dbReference type="ARBA" id="ARBA00004613"/>
    </source>
</evidence>
<proteinExistence type="evidence at transcript level"/>
<dbReference type="EMBL" id="GAEP01002013">
    <property type="protein sequence ID" value="JAB52808.1"/>
    <property type="molecule type" value="mRNA"/>
</dbReference>
<dbReference type="PANTHER" id="PTHR11716">
    <property type="entry name" value="PHOSPHOLIPASE A2 FAMILY MEMBER"/>
    <property type="match status" value="1"/>
</dbReference>
<comment type="catalytic activity">
    <reaction evidence="1">
        <text>a 1,2-diacyl-sn-glycero-3-phosphocholine + H2O = a 1-acyl-sn-glycero-3-phosphocholine + a fatty acid + H(+)</text>
        <dbReference type="Rhea" id="RHEA:15801"/>
        <dbReference type="ChEBI" id="CHEBI:15377"/>
        <dbReference type="ChEBI" id="CHEBI:15378"/>
        <dbReference type="ChEBI" id="CHEBI:28868"/>
        <dbReference type="ChEBI" id="CHEBI:57643"/>
        <dbReference type="ChEBI" id="CHEBI:58168"/>
        <dbReference type="EC" id="3.1.1.4"/>
    </reaction>
</comment>
<keyword evidence="7 12" id="KW-0106">Calcium</keyword>
<feature type="domain" description="Phospholipase A2-like central" evidence="16">
    <location>
        <begin position="31"/>
        <end position="147"/>
    </location>
</feature>
<dbReference type="GO" id="GO:0006644">
    <property type="term" value="P:phospholipid metabolic process"/>
    <property type="evidence" value="ECO:0007669"/>
    <property type="project" value="InterPro"/>
</dbReference>
<name>U3EPG6_MICFL</name>
<feature type="disulfide bond" evidence="13">
    <location>
        <begin position="89"/>
        <end position="114"/>
    </location>
</feature>
<evidence type="ECO:0000313" key="17">
    <source>
        <dbReference type="EMBL" id="JAB52808.1"/>
    </source>
</evidence>
<dbReference type="FunFam" id="1.20.90.10:FF:000007">
    <property type="entry name" value="Acidic phospholipase A2"/>
    <property type="match status" value="1"/>
</dbReference>
<dbReference type="CDD" id="cd00125">
    <property type="entry name" value="PLA2c"/>
    <property type="match status" value="1"/>
</dbReference>
<dbReference type="PROSITE" id="PS00118">
    <property type="entry name" value="PA2_HIS"/>
    <property type="match status" value="1"/>
</dbReference>
<dbReference type="GO" id="GO:0047498">
    <property type="term" value="F:calcium-dependent phospholipase A2 activity"/>
    <property type="evidence" value="ECO:0007669"/>
    <property type="project" value="TreeGrafter"/>
</dbReference>
<dbReference type="InterPro" id="IPR001211">
    <property type="entry name" value="PLA2"/>
</dbReference>
<dbReference type="EC" id="3.1.1.4" evidence="3"/>
<reference evidence="17" key="1">
    <citation type="journal article" date="2013" name="BMC Genomics">
        <title>The venom-gland transcriptome of the eastern coral snake (Micrurus fulvius) reveals high venom complexity in the intragenomic evolution of venoms.</title>
        <authorList>
            <person name="Margres M.J."/>
            <person name="Aronow K."/>
            <person name="Loyacano J."/>
            <person name="Rokyta D.R."/>
        </authorList>
    </citation>
    <scope>NUCLEOTIDE SEQUENCE</scope>
    <source>
        <tissue evidence="17">Venom gland</tissue>
    </source>
</reference>
<feature type="binding site" evidence="12">
    <location>
        <position position="58"/>
    </location>
    <ligand>
        <name>Ca(2+)</name>
        <dbReference type="ChEBI" id="CHEBI:29108"/>
    </ligand>
</feature>
<comment type="cofactor">
    <cofactor evidence="12">
        <name>Ca(2+)</name>
        <dbReference type="ChEBI" id="CHEBI:29108"/>
    </cofactor>
    <text evidence="12">Binds 1 Ca(2+) ion per subunit.</text>
</comment>
<evidence type="ECO:0000256" key="6">
    <source>
        <dbReference type="ARBA" id="ARBA00022801"/>
    </source>
</evidence>
<sequence length="147" mass="16643">MDKMNLAHLLVLAAVCVSLLGASSIPSRPLNLYQFKNMIQCTTKRPVWHFAWYGCYCGSGGSGTPVDELDRCCQVHDNCYDEASKVHKCWPKLTFYSYDCSEGQLTCKDNDTKCKDFVCNCDRTAALCFAKAPYDDNNFYINSKRCQ</sequence>
<evidence type="ECO:0000256" key="12">
    <source>
        <dbReference type="PIRSR" id="PIRSR601211-2"/>
    </source>
</evidence>
<evidence type="ECO:0000256" key="7">
    <source>
        <dbReference type="ARBA" id="ARBA00022837"/>
    </source>
</evidence>
<evidence type="ECO:0000256" key="1">
    <source>
        <dbReference type="ARBA" id="ARBA00001604"/>
    </source>
</evidence>
<keyword evidence="10 13" id="KW-1015">Disulfide bond</keyword>
<dbReference type="GO" id="GO:0005543">
    <property type="term" value="F:phospholipid binding"/>
    <property type="evidence" value="ECO:0007669"/>
    <property type="project" value="TreeGrafter"/>
</dbReference>
<dbReference type="PANTHER" id="PTHR11716:SF94">
    <property type="entry name" value="PHOSPHOLIPASE A2"/>
    <property type="match status" value="1"/>
</dbReference>
<dbReference type="GO" id="GO:0050482">
    <property type="term" value="P:arachidonate secretion"/>
    <property type="evidence" value="ECO:0007669"/>
    <property type="project" value="InterPro"/>
</dbReference>
<evidence type="ECO:0000256" key="3">
    <source>
        <dbReference type="ARBA" id="ARBA00013278"/>
    </source>
</evidence>
<dbReference type="SUPFAM" id="SSF48619">
    <property type="entry name" value="Phospholipase A2, PLA2"/>
    <property type="match status" value="1"/>
</dbReference>
<evidence type="ECO:0000259" key="16">
    <source>
        <dbReference type="SMART" id="SM00085"/>
    </source>
</evidence>
<dbReference type="GO" id="GO:0005509">
    <property type="term" value="F:calcium ion binding"/>
    <property type="evidence" value="ECO:0007669"/>
    <property type="project" value="InterPro"/>
</dbReference>
<comment type="subcellular location">
    <subcellularLocation>
        <location evidence="2 15">Secreted</location>
    </subcellularLocation>
</comment>
<dbReference type="InterPro" id="IPR033113">
    <property type="entry name" value="PLA2_histidine"/>
</dbReference>
<accession>U3EPG6</accession>
<dbReference type="InterPro" id="IPR036444">
    <property type="entry name" value="PLipase_A2_dom_sf"/>
</dbReference>
<protein>
    <recommendedName>
        <fullName evidence="3">phospholipase A2</fullName>
        <ecNumber evidence="3">3.1.1.4</ecNumber>
    </recommendedName>
</protein>
<dbReference type="SMART" id="SM00085">
    <property type="entry name" value="PA2c"/>
    <property type="match status" value="1"/>
</dbReference>
<evidence type="ECO:0000256" key="11">
    <source>
        <dbReference type="PIRSR" id="PIRSR601211-1"/>
    </source>
</evidence>
<feature type="active site" evidence="11">
    <location>
        <position position="122"/>
    </location>
</feature>
<keyword evidence="15" id="KW-0732">Signal</keyword>
<feature type="active site" evidence="11">
    <location>
        <position position="76"/>
    </location>
</feature>
<evidence type="ECO:0000256" key="14">
    <source>
        <dbReference type="RuleBase" id="RU003654"/>
    </source>
</evidence>
<dbReference type="PRINTS" id="PR00389">
    <property type="entry name" value="PHPHLIPASEA2"/>
</dbReference>
<dbReference type="InterPro" id="IPR016090">
    <property type="entry name" value="PLA2-like_dom"/>
</dbReference>
<dbReference type="GO" id="GO:0005576">
    <property type="term" value="C:extracellular region"/>
    <property type="evidence" value="ECO:0007669"/>
    <property type="project" value="UniProtKB-SubCell"/>
</dbReference>
<feature type="signal peptide" evidence="15">
    <location>
        <begin position="1"/>
        <end position="22"/>
    </location>
</feature>